<dbReference type="RefSeq" id="WP_054967800.1">
    <property type="nucleotide sequence ID" value="NZ_LJCO01000014.1"/>
</dbReference>
<feature type="transmembrane region" description="Helical" evidence="5">
    <location>
        <begin position="135"/>
        <end position="157"/>
    </location>
</feature>
<evidence type="ECO:0000256" key="2">
    <source>
        <dbReference type="ARBA" id="ARBA00022692"/>
    </source>
</evidence>
<sequence length="282" mass="30025">MTELSMEQWGPILVGLLAAASIVIGAHITLKPAKDTKQGVTLSRVFGFGTGAFFSAVCLDFLPDAWSGNGTKASLWIFIGALVMWVATHVSDGLFEREQHQAIAASTEADYLNSEGLRDSIPVPNMNLRFTRVSAIVLAAALSFHTFLEGAAVSLAFHHFGFATVGFSLAIILHKLPEGVLWGLALATVFPRDLSKIKQILLVPAICTIIGVLSGIFLANKASSGVINVATGFVAGAMLYIAFAELLPALRESTHPGLTRRWFLGGVIVMFILNSLANIFAG</sequence>
<dbReference type="InterPro" id="IPR003689">
    <property type="entry name" value="ZIP"/>
</dbReference>
<dbReference type="OrthoDB" id="2375754at2"/>
<feature type="transmembrane region" description="Helical" evidence="5">
    <location>
        <begin position="74"/>
        <end position="95"/>
    </location>
</feature>
<evidence type="ECO:0000256" key="4">
    <source>
        <dbReference type="ARBA" id="ARBA00023136"/>
    </source>
</evidence>
<feature type="transmembrane region" description="Helical" evidence="5">
    <location>
        <begin position="225"/>
        <end position="250"/>
    </location>
</feature>
<comment type="subcellular location">
    <subcellularLocation>
        <location evidence="1">Membrane</location>
        <topology evidence="1">Multi-pass membrane protein</topology>
    </subcellularLocation>
</comment>
<evidence type="ECO:0000313" key="6">
    <source>
        <dbReference type="EMBL" id="KPV45078.1"/>
    </source>
</evidence>
<dbReference type="Proteomes" id="UP000050482">
    <property type="component" value="Unassembled WGS sequence"/>
</dbReference>
<keyword evidence="2 5" id="KW-0812">Transmembrane</keyword>
<dbReference type="GO" id="GO:0005385">
    <property type="term" value="F:zinc ion transmembrane transporter activity"/>
    <property type="evidence" value="ECO:0007669"/>
    <property type="project" value="TreeGrafter"/>
</dbReference>
<dbReference type="PATRIC" id="fig|471514.4.peg.569"/>
<feature type="transmembrane region" description="Helical" evidence="5">
    <location>
        <begin position="200"/>
        <end position="219"/>
    </location>
</feature>
<keyword evidence="4 5" id="KW-0472">Membrane</keyword>
<evidence type="ECO:0000256" key="3">
    <source>
        <dbReference type="ARBA" id="ARBA00022989"/>
    </source>
</evidence>
<evidence type="ECO:0000256" key="5">
    <source>
        <dbReference type="SAM" id="Phobius"/>
    </source>
</evidence>
<feature type="transmembrane region" description="Helical" evidence="5">
    <location>
        <begin position="262"/>
        <end position="281"/>
    </location>
</feature>
<evidence type="ECO:0008006" key="8">
    <source>
        <dbReference type="Google" id="ProtNLM"/>
    </source>
</evidence>
<dbReference type="AlphaFoldDB" id="A0A0P9GV01"/>
<dbReference type="STRING" id="471514.AN477_03520"/>
<protein>
    <recommendedName>
        <fullName evidence="8">Zinc permease</fullName>
    </recommendedName>
</protein>
<feature type="transmembrane region" description="Helical" evidence="5">
    <location>
        <begin position="12"/>
        <end position="30"/>
    </location>
</feature>
<keyword evidence="7" id="KW-1185">Reference proteome</keyword>
<accession>A0A0P9GV01</accession>
<keyword evidence="3 5" id="KW-1133">Transmembrane helix</keyword>
<name>A0A0P9GV01_9BACL</name>
<dbReference type="GO" id="GO:0016020">
    <property type="term" value="C:membrane"/>
    <property type="evidence" value="ECO:0007669"/>
    <property type="project" value="UniProtKB-SubCell"/>
</dbReference>
<feature type="transmembrane region" description="Helical" evidence="5">
    <location>
        <begin position="42"/>
        <end position="62"/>
    </location>
</feature>
<dbReference type="PANTHER" id="PTHR11040">
    <property type="entry name" value="ZINC/IRON TRANSPORTER"/>
    <property type="match status" value="1"/>
</dbReference>
<evidence type="ECO:0000256" key="1">
    <source>
        <dbReference type="ARBA" id="ARBA00004141"/>
    </source>
</evidence>
<evidence type="ECO:0000313" key="7">
    <source>
        <dbReference type="Proteomes" id="UP000050482"/>
    </source>
</evidence>
<reference evidence="6 7" key="1">
    <citation type="submission" date="2015-09" db="EMBL/GenBank/DDBJ databases">
        <title>Draft genome sequence of Alicyclobacillus ferrooxydans DSM 22381.</title>
        <authorList>
            <person name="Hemp J."/>
        </authorList>
    </citation>
    <scope>NUCLEOTIDE SEQUENCE [LARGE SCALE GENOMIC DNA]</scope>
    <source>
        <strain evidence="6 7">TC-34</strain>
    </source>
</reference>
<gene>
    <name evidence="6" type="ORF">AN477_03520</name>
</gene>
<organism evidence="6 7">
    <name type="scientific">Alicyclobacillus ferrooxydans</name>
    <dbReference type="NCBI Taxonomy" id="471514"/>
    <lineage>
        <taxon>Bacteria</taxon>
        <taxon>Bacillati</taxon>
        <taxon>Bacillota</taxon>
        <taxon>Bacilli</taxon>
        <taxon>Bacillales</taxon>
        <taxon>Alicyclobacillaceae</taxon>
        <taxon>Alicyclobacillus</taxon>
    </lineage>
</organism>
<proteinExistence type="predicted"/>
<comment type="caution">
    <text evidence="6">The sequence shown here is derived from an EMBL/GenBank/DDBJ whole genome shotgun (WGS) entry which is preliminary data.</text>
</comment>
<dbReference type="Pfam" id="PF02535">
    <property type="entry name" value="Zip"/>
    <property type="match status" value="1"/>
</dbReference>
<dbReference type="EMBL" id="LJCO01000014">
    <property type="protein sequence ID" value="KPV45078.1"/>
    <property type="molecule type" value="Genomic_DNA"/>
</dbReference>